<organism evidence="2 3">
    <name type="scientific">Dipteronia sinensis</name>
    <dbReference type="NCBI Taxonomy" id="43782"/>
    <lineage>
        <taxon>Eukaryota</taxon>
        <taxon>Viridiplantae</taxon>
        <taxon>Streptophyta</taxon>
        <taxon>Embryophyta</taxon>
        <taxon>Tracheophyta</taxon>
        <taxon>Spermatophyta</taxon>
        <taxon>Magnoliopsida</taxon>
        <taxon>eudicotyledons</taxon>
        <taxon>Gunneridae</taxon>
        <taxon>Pentapetalae</taxon>
        <taxon>rosids</taxon>
        <taxon>malvids</taxon>
        <taxon>Sapindales</taxon>
        <taxon>Sapindaceae</taxon>
        <taxon>Hippocastanoideae</taxon>
        <taxon>Acereae</taxon>
        <taxon>Dipteronia</taxon>
    </lineage>
</organism>
<dbReference type="PANTHER" id="PTHR31973">
    <property type="entry name" value="POLYPROTEIN, PUTATIVE-RELATED"/>
    <property type="match status" value="1"/>
</dbReference>
<comment type="caution">
    <text evidence="2">The sequence shown here is derived from an EMBL/GenBank/DDBJ whole genome shotgun (WGS) entry which is preliminary data.</text>
</comment>
<name>A0AAD9ZSC9_9ROSI</name>
<protein>
    <recommendedName>
        <fullName evidence="4">MULE transposase domain-containing protein</fullName>
    </recommendedName>
</protein>
<keyword evidence="3" id="KW-1185">Reference proteome</keyword>
<evidence type="ECO:0000256" key="1">
    <source>
        <dbReference type="SAM" id="MobiDB-lite"/>
    </source>
</evidence>
<gene>
    <name evidence="2" type="ORF">Dsin_028592</name>
</gene>
<evidence type="ECO:0000313" key="3">
    <source>
        <dbReference type="Proteomes" id="UP001281410"/>
    </source>
</evidence>
<reference evidence="2" key="1">
    <citation type="journal article" date="2023" name="Plant J.">
        <title>Genome sequences and population genomics provide insights into the demographic history, inbreeding, and mutation load of two 'living fossil' tree species of Dipteronia.</title>
        <authorList>
            <person name="Feng Y."/>
            <person name="Comes H.P."/>
            <person name="Chen J."/>
            <person name="Zhu S."/>
            <person name="Lu R."/>
            <person name="Zhang X."/>
            <person name="Li P."/>
            <person name="Qiu J."/>
            <person name="Olsen K.M."/>
            <person name="Qiu Y."/>
        </authorList>
    </citation>
    <scope>NUCLEOTIDE SEQUENCE</scope>
    <source>
        <strain evidence="2">NBL</strain>
    </source>
</reference>
<dbReference type="AlphaFoldDB" id="A0AAD9ZSC9"/>
<dbReference type="PANTHER" id="PTHR31973:SF187">
    <property type="entry name" value="MUTATOR TRANSPOSASE MUDRA PROTEIN"/>
    <property type="match status" value="1"/>
</dbReference>
<evidence type="ECO:0000313" key="2">
    <source>
        <dbReference type="EMBL" id="KAK3189031.1"/>
    </source>
</evidence>
<feature type="compositionally biased region" description="Basic and acidic residues" evidence="1">
    <location>
        <begin position="172"/>
        <end position="184"/>
    </location>
</feature>
<proteinExistence type="predicted"/>
<sequence length="216" mass="25588">MHLFEHVGKEERKRVCFISDRQKGVLIGLENFWPRAWNRYCYRHIYANFKKDFPALQLRSLFWAAAKSSNLIEFNAVMSQIKAVDLVAYSWLLGIPSKHWSRHGFEESIKVDHWATTLPPAIHKRLEDIKKEARHIIPIWAGEDEYEVKDISRHYIPPVKNRLPGRPKLARRREADEQKRDGRSTRVKCGLCRQCGHNKRSCSRNPENINKRTRYE</sequence>
<feature type="region of interest" description="Disordered" evidence="1">
    <location>
        <begin position="162"/>
        <end position="216"/>
    </location>
</feature>
<dbReference type="EMBL" id="JANJYJ010000009">
    <property type="protein sequence ID" value="KAK3189031.1"/>
    <property type="molecule type" value="Genomic_DNA"/>
</dbReference>
<evidence type="ECO:0008006" key="4">
    <source>
        <dbReference type="Google" id="ProtNLM"/>
    </source>
</evidence>
<feature type="non-terminal residue" evidence="2">
    <location>
        <position position="1"/>
    </location>
</feature>
<dbReference type="Proteomes" id="UP001281410">
    <property type="component" value="Unassembled WGS sequence"/>
</dbReference>
<accession>A0AAD9ZSC9</accession>